<dbReference type="Pfam" id="PF00656">
    <property type="entry name" value="Peptidase_C14"/>
    <property type="match status" value="1"/>
</dbReference>
<dbReference type="InterPro" id="IPR001309">
    <property type="entry name" value="Pept_C14_p20"/>
</dbReference>
<feature type="domain" description="Caspase family p20" evidence="2">
    <location>
        <begin position="44"/>
        <end position="100"/>
    </location>
</feature>
<dbReference type="Gene3D" id="3.40.50.1460">
    <property type="match status" value="1"/>
</dbReference>
<accession>A0A139WK68</accession>
<name>A0A139WK68_TRICA</name>
<dbReference type="PRINTS" id="PR00376">
    <property type="entry name" value="IL1BCENZYME"/>
</dbReference>
<dbReference type="InterPro" id="IPR015917">
    <property type="entry name" value="Pept_C14A"/>
</dbReference>
<dbReference type="InParanoid" id="A0A139WK68"/>
<dbReference type="EMBL" id="KQ971337">
    <property type="protein sequence ID" value="KYB28207.1"/>
    <property type="molecule type" value="Genomic_DNA"/>
</dbReference>
<protein>
    <submittedName>
        <fullName evidence="3">Caspase-like protein</fullName>
    </submittedName>
</protein>
<feature type="non-terminal residue" evidence="3">
    <location>
        <position position="1"/>
    </location>
</feature>
<evidence type="ECO:0000259" key="2">
    <source>
        <dbReference type="PROSITE" id="PS50208"/>
    </source>
</evidence>
<gene>
    <name evidence="3" type="primary">AUGUSTUS-3.0.2_34640</name>
    <name evidence="3" type="ORF">TcasGA2_TC034640</name>
</gene>
<sequence>MTSDSTDFIKIFNSSPKKEIEKAAENVLLAPSPYSDFYKMDHSRRGMAVIFNHVHFSIPECSRRDGSDKDRDDLVDVLHDLDFDVVAHDDLTAHEIVDVLIT</sequence>
<proteinExistence type="inferred from homology"/>
<dbReference type="PROSITE" id="PS50208">
    <property type="entry name" value="CASPASE_P20"/>
    <property type="match status" value="1"/>
</dbReference>
<feature type="non-terminal residue" evidence="3">
    <location>
        <position position="102"/>
    </location>
</feature>
<dbReference type="InterPro" id="IPR029030">
    <property type="entry name" value="Caspase-like_dom_sf"/>
</dbReference>
<dbReference type="Proteomes" id="UP000007266">
    <property type="component" value="Linkage group 3"/>
</dbReference>
<dbReference type="InterPro" id="IPR011600">
    <property type="entry name" value="Pept_C14_caspase"/>
</dbReference>
<dbReference type="AlphaFoldDB" id="A0A139WK68"/>
<dbReference type="GO" id="GO:0004197">
    <property type="term" value="F:cysteine-type endopeptidase activity"/>
    <property type="evidence" value="ECO:0007669"/>
    <property type="project" value="InterPro"/>
</dbReference>
<evidence type="ECO:0000313" key="3">
    <source>
        <dbReference type="EMBL" id="KYB28207.1"/>
    </source>
</evidence>
<keyword evidence="4" id="KW-1185">Reference proteome</keyword>
<dbReference type="STRING" id="7070.A0A139WK68"/>
<comment type="similarity">
    <text evidence="1">Belongs to the peptidase C14A family.</text>
</comment>
<reference evidence="3 4" key="1">
    <citation type="journal article" date="2008" name="Nature">
        <title>The genome of the model beetle and pest Tribolium castaneum.</title>
        <authorList>
            <consortium name="Tribolium Genome Sequencing Consortium"/>
            <person name="Richards S."/>
            <person name="Gibbs R.A."/>
            <person name="Weinstock G.M."/>
            <person name="Brown S.J."/>
            <person name="Denell R."/>
            <person name="Beeman R.W."/>
            <person name="Gibbs R."/>
            <person name="Beeman R.W."/>
            <person name="Brown S.J."/>
            <person name="Bucher G."/>
            <person name="Friedrich M."/>
            <person name="Grimmelikhuijzen C.J."/>
            <person name="Klingler M."/>
            <person name="Lorenzen M."/>
            <person name="Richards S."/>
            <person name="Roth S."/>
            <person name="Schroder R."/>
            <person name="Tautz D."/>
            <person name="Zdobnov E.M."/>
            <person name="Muzny D."/>
            <person name="Gibbs R.A."/>
            <person name="Weinstock G.M."/>
            <person name="Attaway T."/>
            <person name="Bell S."/>
            <person name="Buhay C.J."/>
            <person name="Chandrabose M.N."/>
            <person name="Chavez D."/>
            <person name="Clerk-Blankenburg K.P."/>
            <person name="Cree A."/>
            <person name="Dao M."/>
            <person name="Davis C."/>
            <person name="Chacko J."/>
            <person name="Dinh H."/>
            <person name="Dugan-Rocha S."/>
            <person name="Fowler G."/>
            <person name="Garner T.T."/>
            <person name="Garnes J."/>
            <person name="Gnirke A."/>
            <person name="Hawes A."/>
            <person name="Hernandez J."/>
            <person name="Hines S."/>
            <person name="Holder M."/>
            <person name="Hume J."/>
            <person name="Jhangiani S.N."/>
            <person name="Joshi V."/>
            <person name="Khan Z.M."/>
            <person name="Jackson L."/>
            <person name="Kovar C."/>
            <person name="Kowis A."/>
            <person name="Lee S."/>
            <person name="Lewis L.R."/>
            <person name="Margolis J."/>
            <person name="Morgan M."/>
            <person name="Nazareth L.V."/>
            <person name="Nguyen N."/>
            <person name="Okwuonu G."/>
            <person name="Parker D."/>
            <person name="Richards S."/>
            <person name="Ruiz S.J."/>
            <person name="Santibanez J."/>
            <person name="Savard J."/>
            <person name="Scherer S.E."/>
            <person name="Schneider B."/>
            <person name="Sodergren E."/>
            <person name="Tautz D."/>
            <person name="Vattahil S."/>
            <person name="Villasana D."/>
            <person name="White C.S."/>
            <person name="Wright R."/>
            <person name="Park Y."/>
            <person name="Beeman R.W."/>
            <person name="Lord J."/>
            <person name="Oppert B."/>
            <person name="Lorenzen M."/>
            <person name="Brown S."/>
            <person name="Wang L."/>
            <person name="Savard J."/>
            <person name="Tautz D."/>
            <person name="Richards S."/>
            <person name="Weinstock G."/>
            <person name="Gibbs R.A."/>
            <person name="Liu Y."/>
            <person name="Worley K."/>
            <person name="Weinstock G."/>
            <person name="Elsik C.G."/>
            <person name="Reese J.T."/>
            <person name="Elhaik E."/>
            <person name="Landan G."/>
            <person name="Graur D."/>
            <person name="Arensburger P."/>
            <person name="Atkinson P."/>
            <person name="Beeman R.W."/>
            <person name="Beidler J."/>
            <person name="Brown S.J."/>
            <person name="Demuth J.P."/>
            <person name="Drury D.W."/>
            <person name="Du Y.Z."/>
            <person name="Fujiwara H."/>
            <person name="Lorenzen M."/>
            <person name="Maselli V."/>
            <person name="Osanai M."/>
            <person name="Park Y."/>
            <person name="Robertson H.M."/>
            <person name="Tu Z."/>
            <person name="Wang J.J."/>
            <person name="Wang S."/>
            <person name="Richards S."/>
            <person name="Song H."/>
            <person name="Zhang L."/>
            <person name="Sodergren E."/>
            <person name="Werner D."/>
            <person name="Stanke M."/>
            <person name="Morgenstern B."/>
            <person name="Solovyev V."/>
            <person name="Kosarev P."/>
            <person name="Brown G."/>
            <person name="Chen H.C."/>
            <person name="Ermolaeva O."/>
            <person name="Hlavina W."/>
            <person name="Kapustin Y."/>
            <person name="Kiryutin B."/>
            <person name="Kitts P."/>
            <person name="Maglott D."/>
            <person name="Pruitt K."/>
            <person name="Sapojnikov V."/>
            <person name="Souvorov A."/>
            <person name="Mackey A.J."/>
            <person name="Waterhouse R.M."/>
            <person name="Wyder S."/>
            <person name="Zdobnov E.M."/>
            <person name="Zdobnov E.M."/>
            <person name="Wyder S."/>
            <person name="Kriventseva E.V."/>
            <person name="Kadowaki T."/>
            <person name="Bork P."/>
            <person name="Aranda M."/>
            <person name="Bao R."/>
            <person name="Beermann A."/>
            <person name="Berns N."/>
            <person name="Bolognesi R."/>
            <person name="Bonneton F."/>
            <person name="Bopp D."/>
            <person name="Brown S.J."/>
            <person name="Bucher G."/>
            <person name="Butts T."/>
            <person name="Chaumot A."/>
            <person name="Denell R.E."/>
            <person name="Ferrier D.E."/>
            <person name="Friedrich M."/>
            <person name="Gordon C.M."/>
            <person name="Jindra M."/>
            <person name="Klingler M."/>
            <person name="Lan Q."/>
            <person name="Lattorff H.M."/>
            <person name="Laudet V."/>
            <person name="von Levetsow C."/>
            <person name="Liu Z."/>
            <person name="Lutz R."/>
            <person name="Lynch J.A."/>
            <person name="da Fonseca R.N."/>
            <person name="Posnien N."/>
            <person name="Reuter R."/>
            <person name="Roth S."/>
            <person name="Savard J."/>
            <person name="Schinko J.B."/>
            <person name="Schmitt C."/>
            <person name="Schoppmeier M."/>
            <person name="Schroder R."/>
            <person name="Shippy T.D."/>
            <person name="Simonnet F."/>
            <person name="Marques-Souza H."/>
            <person name="Tautz D."/>
            <person name="Tomoyasu Y."/>
            <person name="Trauner J."/>
            <person name="Van der Zee M."/>
            <person name="Vervoort M."/>
            <person name="Wittkopp N."/>
            <person name="Wimmer E.A."/>
            <person name="Yang X."/>
            <person name="Jones A.K."/>
            <person name="Sattelle D.B."/>
            <person name="Ebert P.R."/>
            <person name="Nelson D."/>
            <person name="Scott J.G."/>
            <person name="Beeman R.W."/>
            <person name="Muthukrishnan S."/>
            <person name="Kramer K.J."/>
            <person name="Arakane Y."/>
            <person name="Beeman R.W."/>
            <person name="Zhu Q."/>
            <person name="Hogenkamp D."/>
            <person name="Dixit R."/>
            <person name="Oppert B."/>
            <person name="Jiang H."/>
            <person name="Zou Z."/>
            <person name="Marshall J."/>
            <person name="Elpidina E."/>
            <person name="Vinokurov K."/>
            <person name="Oppert C."/>
            <person name="Zou Z."/>
            <person name="Evans J."/>
            <person name="Lu Z."/>
            <person name="Zhao P."/>
            <person name="Sumathipala N."/>
            <person name="Altincicek B."/>
            <person name="Vilcinskas A."/>
            <person name="Williams M."/>
            <person name="Hultmark D."/>
            <person name="Hetru C."/>
            <person name="Jiang H."/>
            <person name="Grimmelikhuijzen C.J."/>
            <person name="Hauser F."/>
            <person name="Cazzamali G."/>
            <person name="Williamson M."/>
            <person name="Park Y."/>
            <person name="Li B."/>
            <person name="Tanaka Y."/>
            <person name="Predel R."/>
            <person name="Neupert S."/>
            <person name="Schachtner J."/>
            <person name="Verleyen P."/>
            <person name="Raible F."/>
            <person name="Bork P."/>
            <person name="Friedrich M."/>
            <person name="Walden K.K."/>
            <person name="Robertson H.M."/>
            <person name="Angeli S."/>
            <person name="Foret S."/>
            <person name="Bucher G."/>
            <person name="Schuetz S."/>
            <person name="Maleszka R."/>
            <person name="Wimmer E.A."/>
            <person name="Beeman R.W."/>
            <person name="Lorenzen M."/>
            <person name="Tomoyasu Y."/>
            <person name="Miller S.C."/>
            <person name="Grossmann D."/>
            <person name="Bucher G."/>
        </authorList>
    </citation>
    <scope>NUCLEOTIDE SEQUENCE [LARGE SCALE GENOMIC DNA]</scope>
    <source>
        <strain evidence="3 4">Georgia GA2</strain>
    </source>
</reference>
<evidence type="ECO:0000256" key="1">
    <source>
        <dbReference type="ARBA" id="ARBA00010134"/>
    </source>
</evidence>
<organism evidence="3 4">
    <name type="scientific">Tribolium castaneum</name>
    <name type="common">Red flour beetle</name>
    <dbReference type="NCBI Taxonomy" id="7070"/>
    <lineage>
        <taxon>Eukaryota</taxon>
        <taxon>Metazoa</taxon>
        <taxon>Ecdysozoa</taxon>
        <taxon>Arthropoda</taxon>
        <taxon>Hexapoda</taxon>
        <taxon>Insecta</taxon>
        <taxon>Pterygota</taxon>
        <taxon>Neoptera</taxon>
        <taxon>Endopterygota</taxon>
        <taxon>Coleoptera</taxon>
        <taxon>Polyphaga</taxon>
        <taxon>Cucujiformia</taxon>
        <taxon>Tenebrionidae</taxon>
        <taxon>Tenebrionidae incertae sedis</taxon>
        <taxon>Tribolium</taxon>
    </lineage>
</organism>
<evidence type="ECO:0000313" key="4">
    <source>
        <dbReference type="Proteomes" id="UP000007266"/>
    </source>
</evidence>
<dbReference type="GO" id="GO:0006508">
    <property type="term" value="P:proteolysis"/>
    <property type="evidence" value="ECO:0007669"/>
    <property type="project" value="InterPro"/>
</dbReference>
<reference evidence="3 4" key="2">
    <citation type="journal article" date="2010" name="Nucleic Acids Res.">
        <title>BeetleBase in 2010: revisions to provide comprehensive genomic information for Tribolium castaneum.</title>
        <authorList>
            <person name="Kim H.S."/>
            <person name="Murphy T."/>
            <person name="Xia J."/>
            <person name="Caragea D."/>
            <person name="Park Y."/>
            <person name="Beeman R.W."/>
            <person name="Lorenzen M.D."/>
            <person name="Butcher S."/>
            <person name="Manak J.R."/>
            <person name="Brown S.J."/>
        </authorList>
    </citation>
    <scope>GENOME REANNOTATION</scope>
    <source>
        <strain evidence="3 4">Georgia GA2</strain>
    </source>
</reference>
<dbReference type="SUPFAM" id="SSF52129">
    <property type="entry name" value="Caspase-like"/>
    <property type="match status" value="1"/>
</dbReference>